<dbReference type="Gene3D" id="3.30.360.10">
    <property type="entry name" value="Dihydrodipicolinate Reductase, domain 2"/>
    <property type="match status" value="1"/>
</dbReference>
<dbReference type="Pfam" id="PF02774">
    <property type="entry name" value="Semialdhyde_dhC"/>
    <property type="match status" value="1"/>
</dbReference>
<dbReference type="GO" id="GO:0019877">
    <property type="term" value="P:diaminopimelate biosynthetic process"/>
    <property type="evidence" value="ECO:0007669"/>
    <property type="project" value="UniProtKB-UniRule"/>
</dbReference>
<evidence type="ECO:0000256" key="7">
    <source>
        <dbReference type="ARBA" id="ARBA00022605"/>
    </source>
</evidence>
<dbReference type="InterPro" id="IPR036291">
    <property type="entry name" value="NAD(P)-bd_dom_sf"/>
</dbReference>
<evidence type="ECO:0000256" key="2">
    <source>
        <dbReference type="ARBA" id="ARBA00005076"/>
    </source>
</evidence>
<dbReference type="GO" id="GO:0009089">
    <property type="term" value="P:lysine biosynthetic process via diaminopimelate"/>
    <property type="evidence" value="ECO:0007669"/>
    <property type="project" value="UniProtKB-UniRule"/>
</dbReference>
<feature type="binding site" evidence="15">
    <location>
        <position position="321"/>
    </location>
    <ligand>
        <name>NADP(+)</name>
        <dbReference type="ChEBI" id="CHEBI:58349"/>
    </ligand>
</feature>
<dbReference type="AlphaFoldDB" id="A0A6N3D120"/>
<dbReference type="SMART" id="SM00859">
    <property type="entry name" value="Semialdhyde_dh"/>
    <property type="match status" value="1"/>
</dbReference>
<dbReference type="PIRSF" id="PIRSF000148">
    <property type="entry name" value="ASA_dh"/>
    <property type="match status" value="1"/>
</dbReference>
<feature type="binding site" evidence="15">
    <location>
        <position position="99"/>
    </location>
    <ligand>
        <name>phosphate</name>
        <dbReference type="ChEBI" id="CHEBI:43474"/>
    </ligand>
</feature>
<dbReference type="InterPro" id="IPR000534">
    <property type="entry name" value="Semialdehyde_DH_NAD-bd"/>
</dbReference>
<dbReference type="GO" id="GO:0009088">
    <property type="term" value="P:threonine biosynthetic process"/>
    <property type="evidence" value="ECO:0007669"/>
    <property type="project" value="UniProtKB-UniRule"/>
</dbReference>
<evidence type="ECO:0000256" key="14">
    <source>
        <dbReference type="ARBA" id="ARBA00047891"/>
    </source>
</evidence>
<dbReference type="GO" id="GO:0009097">
    <property type="term" value="P:isoleucine biosynthetic process"/>
    <property type="evidence" value="ECO:0007669"/>
    <property type="project" value="UniProtKB-UniRule"/>
</dbReference>
<dbReference type="UniPathway" id="UPA00051">
    <property type="reaction ID" value="UER00464"/>
</dbReference>
<comment type="pathway">
    <text evidence="3 15">Amino-acid biosynthesis; L-threonine biosynthesis; L-threonine from L-aspartate: step 2/5.</text>
</comment>
<sequence>MRKPNVAILGATGAVGQEFIKLIEDRQFPFENLKLLASARSAGTELTVCGKTYVVEEATADSFENVDIALFAGGSISKTLAPEAVKRGAIVIDNSSTFRMDPNVPLVVPEVNPEDIDTHQGIIANPNCSTIIMALGLKPLHDLSPIKRVVVSTYQAVSGAGKEGIDELDNQVSAHIQGKPMEAHILPSASAPKHYPIAFNVIPQIDVFLDNDYTKEEMKMVNETQKILHDDSIQVVPTTVRIPVYRSHSESVLVETEAPVSVADFKAACEKFPGLVVNDNPQEQAYPMPLYTSGKDDCEIGRIRKDLYNDKGMNFWIAGDQIRKGAALNALQIAEYLVEHQSF</sequence>
<dbReference type="InterPro" id="IPR012280">
    <property type="entry name" value="Semialdhyde_DH_dimer_dom"/>
</dbReference>
<dbReference type="UniPathway" id="UPA00050">
    <property type="reaction ID" value="UER00463"/>
</dbReference>
<dbReference type="EC" id="1.2.1.11" evidence="6 15"/>
<feature type="binding site" evidence="15">
    <location>
        <position position="155"/>
    </location>
    <ligand>
        <name>substrate</name>
    </ligand>
</feature>
<keyword evidence="10 15" id="KW-0220">Diaminopimelate biosynthesis</keyword>
<comment type="caution">
    <text evidence="15">Lacks conserved residue(s) required for the propagation of feature annotation.</text>
</comment>
<dbReference type="SUPFAM" id="SSF55347">
    <property type="entry name" value="Glyceraldehyde-3-phosphate dehydrogenase-like, C-terminal domain"/>
    <property type="match status" value="1"/>
</dbReference>
<keyword evidence="13 15" id="KW-0486">Methionine biosynthesis</keyword>
<dbReference type="CDD" id="cd18131">
    <property type="entry name" value="ASADH_C_bac_euk_like"/>
    <property type="match status" value="1"/>
</dbReference>
<dbReference type="EMBL" id="CACRUX010000054">
    <property type="protein sequence ID" value="VYU21935.1"/>
    <property type="molecule type" value="Genomic_DNA"/>
</dbReference>
<organism evidence="18">
    <name type="scientific">Veillonella ratti</name>
    <dbReference type="NCBI Taxonomy" id="103892"/>
    <lineage>
        <taxon>Bacteria</taxon>
        <taxon>Bacillati</taxon>
        <taxon>Bacillota</taxon>
        <taxon>Negativicutes</taxon>
        <taxon>Veillonellales</taxon>
        <taxon>Veillonellaceae</taxon>
        <taxon>Veillonella</taxon>
    </lineage>
</organism>
<dbReference type="GO" id="GO:0004073">
    <property type="term" value="F:aspartate-semialdehyde dehydrogenase activity"/>
    <property type="evidence" value="ECO:0007669"/>
    <property type="project" value="UniProtKB-UniRule"/>
</dbReference>
<evidence type="ECO:0000256" key="8">
    <source>
        <dbReference type="ARBA" id="ARBA00022697"/>
    </source>
</evidence>
<dbReference type="GO" id="GO:0050661">
    <property type="term" value="F:NADP binding"/>
    <property type="evidence" value="ECO:0007669"/>
    <property type="project" value="UniProtKB-UniRule"/>
</dbReference>
<dbReference type="InterPro" id="IPR005986">
    <property type="entry name" value="Asp_semialdehyde_DH_beta"/>
</dbReference>
<evidence type="ECO:0000256" key="1">
    <source>
        <dbReference type="ARBA" id="ARBA00005021"/>
    </source>
</evidence>
<keyword evidence="12 15" id="KW-0457">Lysine biosynthesis</keyword>
<dbReference type="GO" id="GO:0051287">
    <property type="term" value="F:NAD binding"/>
    <property type="evidence" value="ECO:0007669"/>
    <property type="project" value="InterPro"/>
</dbReference>
<dbReference type="RefSeq" id="WP_156705032.1">
    <property type="nucleotide sequence ID" value="NZ_CACRUX010000054.1"/>
</dbReference>
<evidence type="ECO:0000256" key="12">
    <source>
        <dbReference type="ARBA" id="ARBA00023154"/>
    </source>
</evidence>
<evidence type="ECO:0000256" key="6">
    <source>
        <dbReference type="ARBA" id="ARBA00013120"/>
    </source>
</evidence>
<comment type="pathway">
    <text evidence="2 15">Amino-acid biosynthesis; L-lysine biosynthesis via DAP pathway; (S)-tetrahydrodipicolinate from L-aspartate: step 2/4.</text>
</comment>
<evidence type="ECO:0000256" key="10">
    <source>
        <dbReference type="ARBA" id="ARBA00022915"/>
    </source>
</evidence>
<dbReference type="NCBIfam" id="NF011456">
    <property type="entry name" value="PRK14874.1"/>
    <property type="match status" value="1"/>
</dbReference>
<keyword evidence="9 15" id="KW-0521">NADP</keyword>
<dbReference type="NCBIfam" id="TIGR01296">
    <property type="entry name" value="asd_B"/>
    <property type="match status" value="1"/>
</dbReference>
<dbReference type="HAMAP" id="MF_02121">
    <property type="entry name" value="ASADH"/>
    <property type="match status" value="1"/>
</dbReference>
<dbReference type="GO" id="GO:0046983">
    <property type="term" value="F:protein dimerization activity"/>
    <property type="evidence" value="ECO:0007669"/>
    <property type="project" value="InterPro"/>
</dbReference>
<dbReference type="GO" id="GO:0071266">
    <property type="term" value="P:'de novo' L-methionine biosynthetic process"/>
    <property type="evidence" value="ECO:0007669"/>
    <property type="project" value="UniProtKB-UniRule"/>
</dbReference>
<dbReference type="Gene3D" id="3.40.50.720">
    <property type="entry name" value="NAD(P)-binding Rossmann-like Domain"/>
    <property type="match status" value="1"/>
</dbReference>
<dbReference type="SUPFAM" id="SSF51735">
    <property type="entry name" value="NAD(P)-binding Rossmann-fold domains"/>
    <property type="match status" value="1"/>
</dbReference>
<comment type="similarity">
    <text evidence="4 15">Belongs to the aspartate-semialdehyde dehydrogenase family.</text>
</comment>
<keyword evidence="8 15" id="KW-0791">Threonine biosynthesis</keyword>
<evidence type="ECO:0000313" key="18">
    <source>
        <dbReference type="EMBL" id="VYU21935.1"/>
    </source>
</evidence>
<comment type="function">
    <text evidence="15">Catalyzes the NADPH-dependent formation of L-aspartate-semialdehyde (L-ASA) by the reductive dephosphorylation of L-aspartyl-4-phosphate.</text>
</comment>
<protein>
    <recommendedName>
        <fullName evidence="6 15">Aspartate-semialdehyde dehydrogenase</fullName>
        <shortName evidence="15">ASA dehydrogenase</shortName>
        <shortName evidence="15">ASADH</shortName>
        <ecNumber evidence="6 15">1.2.1.11</ecNumber>
    </recommendedName>
    <alternativeName>
        <fullName evidence="15">Aspartate-beta-semialdehyde dehydrogenase</fullName>
    </alternativeName>
</protein>
<dbReference type="InterPro" id="IPR012080">
    <property type="entry name" value="Asp_semialdehyde_DH"/>
</dbReference>
<dbReference type="PANTHER" id="PTHR46278:SF2">
    <property type="entry name" value="ASPARTATE-SEMIALDEHYDE DEHYDROGENASE"/>
    <property type="match status" value="1"/>
</dbReference>
<feature type="domain" description="Semialdehyde dehydrogenase NAD-binding" evidence="17">
    <location>
        <begin position="5"/>
        <end position="119"/>
    </location>
</feature>
<name>A0A6N3D120_9FIRM</name>
<reference evidence="18" key="1">
    <citation type="submission" date="2019-11" db="EMBL/GenBank/DDBJ databases">
        <authorList>
            <person name="Feng L."/>
        </authorList>
    </citation>
    <scope>NUCLEOTIDE SEQUENCE</scope>
    <source>
        <strain evidence="18">VrattiLFYP33</strain>
    </source>
</reference>
<keyword evidence="11 15" id="KW-0560">Oxidoreductase</keyword>
<accession>A0A6N3D120</accession>
<dbReference type="CDD" id="cd02316">
    <property type="entry name" value="VcASADH2_like_N"/>
    <property type="match status" value="1"/>
</dbReference>
<evidence type="ECO:0000256" key="16">
    <source>
        <dbReference type="PIRSR" id="PIRSR000148-1"/>
    </source>
</evidence>
<comment type="subunit">
    <text evidence="5 15">Homodimer.</text>
</comment>
<feature type="binding site" evidence="15">
    <location>
        <begin position="158"/>
        <end position="159"/>
    </location>
    <ligand>
        <name>NADP(+)</name>
        <dbReference type="ChEBI" id="CHEBI:58349"/>
    </ligand>
</feature>
<feature type="binding site" evidence="15">
    <location>
        <position position="180"/>
    </location>
    <ligand>
        <name>NADP(+)</name>
        <dbReference type="ChEBI" id="CHEBI:58349"/>
    </ligand>
</feature>
<feature type="binding site" evidence="15">
    <location>
        <begin position="12"/>
        <end position="15"/>
    </location>
    <ligand>
        <name>NADP(+)</name>
        <dbReference type="ChEBI" id="CHEBI:58349"/>
    </ligand>
</feature>
<feature type="binding site" evidence="15">
    <location>
        <begin position="40"/>
        <end position="41"/>
    </location>
    <ligand>
        <name>NADP(+)</name>
        <dbReference type="ChEBI" id="CHEBI:58349"/>
    </ligand>
</feature>
<dbReference type="Pfam" id="PF01118">
    <property type="entry name" value="Semialdhyde_dh"/>
    <property type="match status" value="1"/>
</dbReference>
<evidence type="ECO:0000256" key="15">
    <source>
        <dbReference type="HAMAP-Rule" id="MF_02121"/>
    </source>
</evidence>
<feature type="binding site" evidence="15">
    <location>
        <position position="241"/>
    </location>
    <ligand>
        <name>substrate</name>
    </ligand>
</feature>
<evidence type="ECO:0000256" key="5">
    <source>
        <dbReference type="ARBA" id="ARBA00011738"/>
    </source>
</evidence>
<proteinExistence type="inferred from homology"/>
<evidence type="ECO:0000256" key="13">
    <source>
        <dbReference type="ARBA" id="ARBA00023167"/>
    </source>
</evidence>
<dbReference type="UniPathway" id="UPA00034">
    <property type="reaction ID" value="UER00016"/>
</dbReference>
<evidence type="ECO:0000256" key="4">
    <source>
        <dbReference type="ARBA" id="ARBA00010584"/>
    </source>
</evidence>
<comment type="catalytic activity">
    <reaction evidence="14 15">
        <text>L-aspartate 4-semialdehyde + phosphate + NADP(+) = 4-phospho-L-aspartate + NADPH + H(+)</text>
        <dbReference type="Rhea" id="RHEA:24284"/>
        <dbReference type="ChEBI" id="CHEBI:15378"/>
        <dbReference type="ChEBI" id="CHEBI:43474"/>
        <dbReference type="ChEBI" id="CHEBI:57535"/>
        <dbReference type="ChEBI" id="CHEBI:57783"/>
        <dbReference type="ChEBI" id="CHEBI:58349"/>
        <dbReference type="ChEBI" id="CHEBI:537519"/>
        <dbReference type="EC" id="1.2.1.11"/>
    </reaction>
</comment>
<evidence type="ECO:0000256" key="11">
    <source>
        <dbReference type="ARBA" id="ARBA00023002"/>
    </source>
</evidence>
<evidence type="ECO:0000256" key="9">
    <source>
        <dbReference type="ARBA" id="ARBA00022857"/>
    </source>
</evidence>
<evidence type="ECO:0000259" key="17">
    <source>
        <dbReference type="SMART" id="SM00859"/>
    </source>
</evidence>
<comment type="pathway">
    <text evidence="1 15">Amino-acid biosynthesis; L-methionine biosynthesis via de novo pathway; L-homoserine from L-aspartate: step 2/3.</text>
</comment>
<keyword evidence="7 15" id="KW-0028">Amino-acid biosynthesis</keyword>
<feature type="active site" description="Proton acceptor" evidence="15 16">
    <location>
        <position position="248"/>
    </location>
</feature>
<dbReference type="PANTHER" id="PTHR46278">
    <property type="entry name" value="DEHYDROGENASE, PUTATIVE-RELATED"/>
    <property type="match status" value="1"/>
</dbReference>
<feature type="active site" description="Acyl-thioester intermediate" evidence="15 16">
    <location>
        <position position="128"/>
    </location>
</feature>
<evidence type="ECO:0000256" key="3">
    <source>
        <dbReference type="ARBA" id="ARBA00005097"/>
    </source>
</evidence>
<gene>
    <name evidence="15 18" type="primary">asd</name>
    <name evidence="18" type="ORF">VRLFYP33_01475</name>
</gene>